<dbReference type="OrthoDB" id="8179360at2759"/>
<evidence type="ECO:0000313" key="5">
    <source>
        <dbReference type="RefSeq" id="XP_031434268.1"/>
    </source>
</evidence>
<reference evidence="5" key="1">
    <citation type="submission" date="2025-08" db="UniProtKB">
        <authorList>
            <consortium name="RefSeq"/>
        </authorList>
    </citation>
    <scope>IDENTIFICATION</scope>
</reference>
<feature type="signal peptide" evidence="2">
    <location>
        <begin position="1"/>
        <end position="30"/>
    </location>
</feature>
<keyword evidence="2" id="KW-0732">Signal</keyword>
<dbReference type="Gene3D" id="2.30.39.10">
    <property type="entry name" value="Alpha-1-antitrypsin, domain 1"/>
    <property type="match status" value="1"/>
</dbReference>
<dbReference type="GO" id="GO:0005615">
    <property type="term" value="C:extracellular space"/>
    <property type="evidence" value="ECO:0007669"/>
    <property type="project" value="InterPro"/>
</dbReference>
<gene>
    <name evidence="5" type="primary">serpine3</name>
</gene>
<dbReference type="InterPro" id="IPR042178">
    <property type="entry name" value="Serpin_sf_1"/>
</dbReference>
<proteinExistence type="inferred from homology"/>
<dbReference type="CTD" id="647174"/>
<comment type="similarity">
    <text evidence="1">Belongs to the serpin family.</text>
</comment>
<dbReference type="GeneID" id="105905172"/>
<keyword evidence="4" id="KW-1185">Reference proteome</keyword>
<dbReference type="SUPFAM" id="SSF56574">
    <property type="entry name" value="Serpins"/>
    <property type="match status" value="1"/>
</dbReference>
<dbReference type="AlphaFoldDB" id="A0A6P8G2W8"/>
<dbReference type="Pfam" id="PF00079">
    <property type="entry name" value="Serpin"/>
    <property type="match status" value="1"/>
</dbReference>
<dbReference type="Gene3D" id="3.30.497.10">
    <property type="entry name" value="Antithrombin, subunit I, domain 2"/>
    <property type="match status" value="1"/>
</dbReference>
<feature type="domain" description="Serpin" evidence="3">
    <location>
        <begin position="41"/>
        <end position="397"/>
    </location>
</feature>
<dbReference type="PROSITE" id="PS00284">
    <property type="entry name" value="SERPIN"/>
    <property type="match status" value="1"/>
</dbReference>
<dbReference type="InterPro" id="IPR036186">
    <property type="entry name" value="Serpin_sf"/>
</dbReference>
<dbReference type="SMART" id="SM00093">
    <property type="entry name" value="SERPIN"/>
    <property type="match status" value="1"/>
</dbReference>
<dbReference type="InterPro" id="IPR000215">
    <property type="entry name" value="Serpin_fam"/>
</dbReference>
<evidence type="ECO:0000259" key="3">
    <source>
        <dbReference type="SMART" id="SM00093"/>
    </source>
</evidence>
<dbReference type="Proteomes" id="UP000515152">
    <property type="component" value="Chromosome 2"/>
</dbReference>
<dbReference type="InterPro" id="IPR023795">
    <property type="entry name" value="Serpin_CS"/>
</dbReference>
<evidence type="ECO:0000256" key="1">
    <source>
        <dbReference type="RuleBase" id="RU000411"/>
    </source>
</evidence>
<dbReference type="PANTHER" id="PTHR11461:SF129">
    <property type="entry name" value="SERPIN E3"/>
    <property type="match status" value="1"/>
</dbReference>
<organism evidence="4 5">
    <name type="scientific">Clupea harengus</name>
    <name type="common">Atlantic herring</name>
    <dbReference type="NCBI Taxonomy" id="7950"/>
    <lineage>
        <taxon>Eukaryota</taxon>
        <taxon>Metazoa</taxon>
        <taxon>Chordata</taxon>
        <taxon>Craniata</taxon>
        <taxon>Vertebrata</taxon>
        <taxon>Euteleostomi</taxon>
        <taxon>Actinopterygii</taxon>
        <taxon>Neopterygii</taxon>
        <taxon>Teleostei</taxon>
        <taxon>Clupei</taxon>
        <taxon>Clupeiformes</taxon>
        <taxon>Clupeoidei</taxon>
        <taxon>Clupeidae</taxon>
        <taxon>Clupea</taxon>
    </lineage>
</organism>
<dbReference type="KEGG" id="char:105905172"/>
<accession>A0A6P8G2W8</accession>
<dbReference type="RefSeq" id="XP_031434268.1">
    <property type="nucleotide sequence ID" value="XM_031578408.1"/>
</dbReference>
<evidence type="ECO:0000313" key="4">
    <source>
        <dbReference type="Proteomes" id="UP000515152"/>
    </source>
</evidence>
<evidence type="ECO:0000256" key="2">
    <source>
        <dbReference type="SAM" id="SignalP"/>
    </source>
</evidence>
<feature type="chain" id="PRO_5027546013" evidence="2">
    <location>
        <begin position="31"/>
        <end position="402"/>
    </location>
</feature>
<dbReference type="GO" id="GO:0004867">
    <property type="term" value="F:serine-type endopeptidase inhibitor activity"/>
    <property type="evidence" value="ECO:0007669"/>
    <property type="project" value="InterPro"/>
</dbReference>
<name>A0A6P8G2W8_CLUHA</name>
<dbReference type="PANTHER" id="PTHR11461">
    <property type="entry name" value="SERINE PROTEASE INHIBITOR, SERPIN"/>
    <property type="match status" value="1"/>
</dbReference>
<dbReference type="InterPro" id="IPR042185">
    <property type="entry name" value="Serpin_sf_2"/>
</dbReference>
<dbReference type="InterPro" id="IPR023796">
    <property type="entry name" value="Serpin_dom"/>
</dbReference>
<sequence>MTFHLRSLNMRRLLMTSLLLCLRLLASSHGDSNLGDREFALRLYASLRETENSSNLLVSPASVSLGLRLLMMGARGNTLTQLQSLLGYHTNNPQLPEFLSQPQGTLGNSSQGVELQLSSTLLVQSGLQLRPEFTQHALGWGNGSLLRLNFSQANHSQGDHYGSGADAVRWLEGSAGGPGPVALVTALTFRGVWQKQFLSSDTHTLPFSLPDGTHTKVPMMYQATEVNFGQFRMSSDQRYTVLELPYHGHALSLMLALPSDRKTPLWQLEAELSAHALESWESSLRRTKMDVFLPRFRFLGRLDLRLVLTSLGISDAFDPTTADFRGMSDEEGLYVSEVLHQATMEVTEDGTKAAAATAMMLLKRSRAPVFKADRPFIFLLRHLNTGSILFMGRVLNPAEQAL</sequence>
<protein>
    <submittedName>
        <fullName evidence="5">Probable serpin E3</fullName>
    </submittedName>
</protein>